<keyword evidence="2" id="KW-0238">DNA-binding</keyword>
<dbReference type="PRINTS" id="PR00038">
    <property type="entry name" value="HTHLUXR"/>
</dbReference>
<protein>
    <submittedName>
        <fullName evidence="5">LuxR family transcriptional regulator</fullName>
    </submittedName>
</protein>
<evidence type="ECO:0000313" key="6">
    <source>
        <dbReference type="Proteomes" id="UP000650224"/>
    </source>
</evidence>
<dbReference type="InterPro" id="IPR000792">
    <property type="entry name" value="Tscrpt_reg_LuxR_C"/>
</dbReference>
<dbReference type="Pfam" id="PF00196">
    <property type="entry name" value="GerE"/>
    <property type="match status" value="1"/>
</dbReference>
<evidence type="ECO:0000259" key="4">
    <source>
        <dbReference type="PROSITE" id="PS50043"/>
    </source>
</evidence>
<dbReference type="AlphaFoldDB" id="A0A8I0HHM1"/>
<reference evidence="5 6" key="1">
    <citation type="submission" date="2020-08" db="EMBL/GenBank/DDBJ databases">
        <title>A Genomic Blueprint of the Chicken Gut Microbiome.</title>
        <authorList>
            <person name="Gilroy R."/>
            <person name="Ravi A."/>
            <person name="Getino M."/>
            <person name="Pursley I."/>
            <person name="Horton D.L."/>
            <person name="Alikhan N.-F."/>
            <person name="Baker D."/>
            <person name="Gharbi K."/>
            <person name="Hall N."/>
            <person name="Watson M."/>
            <person name="Adriaenssens E.M."/>
            <person name="Foster-Nyarko E."/>
            <person name="Jarju S."/>
            <person name="Secka A."/>
            <person name="Antonio M."/>
            <person name="Oren A."/>
            <person name="Chaudhuri R."/>
            <person name="La Ragione R.M."/>
            <person name="Hildebrand F."/>
            <person name="Pallen M.J."/>
        </authorList>
    </citation>
    <scope>NUCLEOTIDE SEQUENCE [LARGE SCALE GENOMIC DNA]</scope>
    <source>
        <strain evidence="5 6">Sa1YVA5</strain>
    </source>
</reference>
<accession>A0A8I0HHM1</accession>
<dbReference type="PANTHER" id="PTHR44688">
    <property type="entry name" value="DNA-BINDING TRANSCRIPTIONAL ACTIVATOR DEVR_DOSR"/>
    <property type="match status" value="1"/>
</dbReference>
<dbReference type="InterPro" id="IPR011990">
    <property type="entry name" value="TPR-like_helical_dom_sf"/>
</dbReference>
<dbReference type="InterPro" id="IPR027417">
    <property type="entry name" value="P-loop_NTPase"/>
</dbReference>
<keyword evidence="1" id="KW-0805">Transcription regulation</keyword>
<dbReference type="SUPFAM" id="SSF46894">
    <property type="entry name" value="C-terminal effector domain of the bipartite response regulators"/>
    <property type="match status" value="1"/>
</dbReference>
<organism evidence="5 6">
    <name type="scientific">Corynebacterium gallinarum</name>
    <dbReference type="NCBI Taxonomy" id="2762214"/>
    <lineage>
        <taxon>Bacteria</taxon>
        <taxon>Bacillati</taxon>
        <taxon>Actinomycetota</taxon>
        <taxon>Actinomycetes</taxon>
        <taxon>Mycobacteriales</taxon>
        <taxon>Corynebacteriaceae</taxon>
        <taxon>Corynebacterium</taxon>
    </lineage>
</organism>
<dbReference type="SUPFAM" id="SSF52540">
    <property type="entry name" value="P-loop containing nucleoside triphosphate hydrolases"/>
    <property type="match status" value="1"/>
</dbReference>
<dbReference type="CDD" id="cd06170">
    <property type="entry name" value="LuxR_C_like"/>
    <property type="match status" value="1"/>
</dbReference>
<keyword evidence="3" id="KW-0804">Transcription</keyword>
<dbReference type="Gene3D" id="1.10.10.10">
    <property type="entry name" value="Winged helix-like DNA-binding domain superfamily/Winged helix DNA-binding domain"/>
    <property type="match status" value="1"/>
</dbReference>
<feature type="domain" description="HTH luxR-type" evidence="4">
    <location>
        <begin position="827"/>
        <end position="892"/>
    </location>
</feature>
<dbReference type="GO" id="GO:0006355">
    <property type="term" value="P:regulation of DNA-templated transcription"/>
    <property type="evidence" value="ECO:0007669"/>
    <property type="project" value="InterPro"/>
</dbReference>
<evidence type="ECO:0000256" key="2">
    <source>
        <dbReference type="ARBA" id="ARBA00023125"/>
    </source>
</evidence>
<dbReference type="EMBL" id="JACSPR010000001">
    <property type="protein sequence ID" value="MBD8029170.1"/>
    <property type="molecule type" value="Genomic_DNA"/>
</dbReference>
<evidence type="ECO:0000256" key="3">
    <source>
        <dbReference type="ARBA" id="ARBA00023163"/>
    </source>
</evidence>
<dbReference type="PANTHER" id="PTHR44688:SF16">
    <property type="entry name" value="DNA-BINDING TRANSCRIPTIONAL ACTIVATOR DEVR_DOSR"/>
    <property type="match status" value="1"/>
</dbReference>
<name>A0A8I0HHM1_9CORY</name>
<proteinExistence type="predicted"/>
<sequence length="895" mass="99324">MVSSVPFTPSFSQTFLPRSSIILEQMSSAILKLPDCEGRLFYIGGRHGAGKSEFATSLTELLPGWSVVKVSALSWLQDSPRSLLTHIGHKLGASSSNAIRGVIDRRGASTVVIVDDVHWADQESLHKLIEFSRRMVSGRFVLILIGLEGQTPNLDGSPLNFQDLADVTYVLPPMSIEEIRQVALTTVRGRITASTATDIQRITGGVFGYVQEVLHAVSPDHWKQTNPNVPIPESWWSNLSRRIEGTDLWPVLLATSVLPGGGTIDLIKKLADDPEGTACDEAVRHNLLTILPLDGPPTLDLALPTDRAVIRSRTPLKVLTDLHLKAAQYYRSFDQIDQALQHEAFAATEPDSPAVKALAERGLALGRSGRWMEAAHALSLAANRTAYSDESDRYMLESIDALISASDLPQARIRAATLDLGEHGIQQDSMLGYLAIHEGRQSEARSLLDRTAKSILARDPIDPIHGPRLAARKVLLNLLDWDAEELLLWANRAIDWSDEDAGEKVEAQAISLIGQSILDGELPEDAPIAGETTLHAQRRHMAMGWLNLIHDNPVTARQKLERRTFISGSERISLWQDAWLARAQLILGEWESALRTVEVGLARAEQFGIRFLEPLLLWTGATVATAKGNNDLARHYLSRLSSDQDSFIVQSIPSAMCRMWVYSRRNEMAAARIAGATLEKIAANHNISQPGFWPWEDIHATNLIRMGNIERATELVESTIDSYRTTDIMSVKAKIAVPEAMLMIHHGDVSKGLARFEEALDMLDGLTLPFYRSRILFEYGQALRRQGQRRRADEIFARASSMFQEMGANALVSMANRERRVGGLGPRSGKAGGLTPQEYEIALLVADGNSNREVAHELFLSPKTVEYHLTRVYRKLQIRTRMELRDALEQYRATL</sequence>
<dbReference type="InterPro" id="IPR016032">
    <property type="entry name" value="Sig_transdc_resp-reg_C-effctor"/>
</dbReference>
<dbReference type="InterPro" id="IPR036388">
    <property type="entry name" value="WH-like_DNA-bd_sf"/>
</dbReference>
<evidence type="ECO:0000313" key="5">
    <source>
        <dbReference type="EMBL" id="MBD8029170.1"/>
    </source>
</evidence>
<comment type="caution">
    <text evidence="5">The sequence shown here is derived from an EMBL/GenBank/DDBJ whole genome shotgun (WGS) entry which is preliminary data.</text>
</comment>
<evidence type="ECO:0000256" key="1">
    <source>
        <dbReference type="ARBA" id="ARBA00023015"/>
    </source>
</evidence>
<dbReference type="RefSeq" id="WP_191732393.1">
    <property type="nucleotide sequence ID" value="NZ_JACSPR010000001.1"/>
</dbReference>
<dbReference type="SMART" id="SM00421">
    <property type="entry name" value="HTH_LUXR"/>
    <property type="match status" value="1"/>
</dbReference>
<dbReference type="PROSITE" id="PS00622">
    <property type="entry name" value="HTH_LUXR_1"/>
    <property type="match status" value="1"/>
</dbReference>
<dbReference type="PROSITE" id="PS50043">
    <property type="entry name" value="HTH_LUXR_2"/>
    <property type="match status" value="1"/>
</dbReference>
<dbReference type="SUPFAM" id="SSF48452">
    <property type="entry name" value="TPR-like"/>
    <property type="match status" value="1"/>
</dbReference>
<keyword evidence="6" id="KW-1185">Reference proteome</keyword>
<dbReference type="Proteomes" id="UP000650224">
    <property type="component" value="Unassembled WGS sequence"/>
</dbReference>
<dbReference type="GO" id="GO:0003677">
    <property type="term" value="F:DNA binding"/>
    <property type="evidence" value="ECO:0007669"/>
    <property type="project" value="UniProtKB-KW"/>
</dbReference>
<gene>
    <name evidence="5" type="ORF">H9627_02295</name>
</gene>